<evidence type="ECO:0000256" key="1">
    <source>
        <dbReference type="SAM" id="SignalP"/>
    </source>
</evidence>
<dbReference type="EMBL" id="JALANJ010000007">
    <property type="protein sequence ID" value="MCY8120200.1"/>
    <property type="molecule type" value="Genomic_DNA"/>
</dbReference>
<dbReference type="Gene3D" id="2.60.40.1080">
    <property type="match status" value="1"/>
</dbReference>
<sequence length="116" mass="12089">MNVKKTVVSALSISALALSVSGVASAQEINASPVTDAKNITVSPSHIIKIQDYNLPLKVGETYSVKNSAATRYWSDNSSVASVDSNGIVKANAVGKANITLYKGTSVLGVVHVTVW</sequence>
<evidence type="ECO:0000259" key="2">
    <source>
        <dbReference type="SMART" id="SM00635"/>
    </source>
</evidence>
<feature type="signal peptide" evidence="1">
    <location>
        <begin position="1"/>
        <end position="26"/>
    </location>
</feature>
<gene>
    <name evidence="3" type="ORF">MOC45_06225</name>
</gene>
<comment type="caution">
    <text evidence="3">The sequence shown here is derived from an EMBL/GenBank/DDBJ whole genome shotgun (WGS) entry which is preliminary data.</text>
</comment>
<dbReference type="InterPro" id="IPR003343">
    <property type="entry name" value="Big_2"/>
</dbReference>
<dbReference type="RefSeq" id="WP_041906228.1">
    <property type="nucleotide sequence ID" value="NZ_JARSKC010000001.1"/>
</dbReference>
<name>A0A9Q4DP82_BACSC</name>
<evidence type="ECO:0000313" key="3">
    <source>
        <dbReference type="EMBL" id="MCY8120200.1"/>
    </source>
</evidence>
<keyword evidence="1" id="KW-0732">Signal</keyword>
<dbReference type="SUPFAM" id="SSF49373">
    <property type="entry name" value="Invasin/intimin cell-adhesion fragments"/>
    <property type="match status" value="1"/>
</dbReference>
<protein>
    <submittedName>
        <fullName evidence="3">Ig-like domain-containing protein</fullName>
    </submittedName>
</protein>
<feature type="chain" id="PRO_5040400240" evidence="1">
    <location>
        <begin position="27"/>
        <end position="116"/>
    </location>
</feature>
<dbReference type="Proteomes" id="UP001070352">
    <property type="component" value="Unassembled WGS sequence"/>
</dbReference>
<accession>A0A9Q4DP82</accession>
<proteinExistence type="predicted"/>
<dbReference type="Pfam" id="PF02368">
    <property type="entry name" value="Big_2"/>
    <property type="match status" value="1"/>
</dbReference>
<reference evidence="3" key="1">
    <citation type="submission" date="2022-02" db="EMBL/GenBank/DDBJ databases">
        <title>Crop Bioprotection Bacillus Genome Sequencing.</title>
        <authorList>
            <person name="Dunlap C."/>
        </authorList>
    </citation>
    <scope>NUCLEOTIDE SEQUENCE</scope>
    <source>
        <strain evidence="3">M18B4</strain>
    </source>
</reference>
<dbReference type="AlphaFoldDB" id="A0A9Q4DP82"/>
<organism evidence="3 4">
    <name type="scientific">Bacillus spizizenii</name>
    <name type="common">Bacillus subtilis subsp. spizizenii</name>
    <dbReference type="NCBI Taxonomy" id="96241"/>
    <lineage>
        <taxon>Bacteria</taxon>
        <taxon>Bacillati</taxon>
        <taxon>Bacillota</taxon>
        <taxon>Bacilli</taxon>
        <taxon>Bacillales</taxon>
        <taxon>Bacillaceae</taxon>
        <taxon>Bacillus</taxon>
    </lineage>
</organism>
<dbReference type="InterPro" id="IPR008964">
    <property type="entry name" value="Invasin/intimin_cell_adhesion"/>
</dbReference>
<dbReference type="SMART" id="SM00635">
    <property type="entry name" value="BID_2"/>
    <property type="match status" value="1"/>
</dbReference>
<evidence type="ECO:0000313" key="4">
    <source>
        <dbReference type="Proteomes" id="UP001070352"/>
    </source>
</evidence>
<feature type="domain" description="BIG2" evidence="2">
    <location>
        <begin position="36"/>
        <end position="113"/>
    </location>
</feature>